<dbReference type="STRING" id="7398.A0A1B0A6Q0"/>
<protein>
    <submittedName>
        <fullName evidence="2">Uncharacterized protein</fullName>
    </submittedName>
</protein>
<organism evidence="2 3">
    <name type="scientific">Glossina pallidipes</name>
    <name type="common">Tsetse fly</name>
    <dbReference type="NCBI Taxonomy" id="7398"/>
    <lineage>
        <taxon>Eukaryota</taxon>
        <taxon>Metazoa</taxon>
        <taxon>Ecdysozoa</taxon>
        <taxon>Arthropoda</taxon>
        <taxon>Hexapoda</taxon>
        <taxon>Insecta</taxon>
        <taxon>Pterygota</taxon>
        <taxon>Neoptera</taxon>
        <taxon>Endopterygota</taxon>
        <taxon>Diptera</taxon>
        <taxon>Brachycera</taxon>
        <taxon>Muscomorpha</taxon>
        <taxon>Hippoboscoidea</taxon>
        <taxon>Glossinidae</taxon>
        <taxon>Glossina</taxon>
    </lineage>
</organism>
<feature type="compositionally biased region" description="Low complexity" evidence="1">
    <location>
        <begin position="36"/>
        <end position="50"/>
    </location>
</feature>
<reference evidence="3" key="1">
    <citation type="submission" date="2014-03" db="EMBL/GenBank/DDBJ databases">
        <authorList>
            <person name="Aksoy S."/>
            <person name="Warren W."/>
            <person name="Wilson R.K."/>
        </authorList>
    </citation>
    <scope>NUCLEOTIDE SEQUENCE [LARGE SCALE GENOMIC DNA]</scope>
    <source>
        <strain evidence="3">IAEA</strain>
    </source>
</reference>
<evidence type="ECO:0000313" key="2">
    <source>
        <dbReference type="EnsemblMetazoa" id="GPAI036003-PA"/>
    </source>
</evidence>
<accession>A0A1B0A6Q0</accession>
<keyword evidence="3" id="KW-1185">Reference proteome</keyword>
<evidence type="ECO:0000313" key="3">
    <source>
        <dbReference type="Proteomes" id="UP000092445"/>
    </source>
</evidence>
<feature type="region of interest" description="Disordered" evidence="1">
    <location>
        <begin position="36"/>
        <end position="55"/>
    </location>
</feature>
<proteinExistence type="predicted"/>
<evidence type="ECO:0000256" key="1">
    <source>
        <dbReference type="SAM" id="MobiDB-lite"/>
    </source>
</evidence>
<sequence>MRSKSKETHIVRDRKYLANSRPLKISGRRQLGSNALARSSSFNSSGRSSNCDTTEDMYSDVSLENVQDISYKVSMSRILAVR</sequence>
<dbReference type="VEuPathDB" id="VectorBase:GPAI036003"/>
<reference evidence="2" key="2">
    <citation type="submission" date="2020-05" db="UniProtKB">
        <authorList>
            <consortium name="EnsemblMetazoa"/>
        </authorList>
    </citation>
    <scope>IDENTIFICATION</scope>
    <source>
        <strain evidence="2">IAEA</strain>
    </source>
</reference>
<name>A0A1B0A6Q0_GLOPL</name>
<dbReference type="EnsemblMetazoa" id="GPAI036003-RA">
    <property type="protein sequence ID" value="GPAI036003-PA"/>
    <property type="gene ID" value="GPAI036003"/>
</dbReference>
<dbReference type="Proteomes" id="UP000092445">
    <property type="component" value="Unassembled WGS sequence"/>
</dbReference>
<dbReference type="AlphaFoldDB" id="A0A1B0A6Q0"/>